<feature type="transmembrane region" description="Helical" evidence="6">
    <location>
        <begin position="351"/>
        <end position="373"/>
    </location>
</feature>
<evidence type="ECO:0000256" key="3">
    <source>
        <dbReference type="ARBA" id="ARBA00022692"/>
    </source>
</evidence>
<feature type="transmembrane region" description="Helical" evidence="6">
    <location>
        <begin position="247"/>
        <end position="265"/>
    </location>
</feature>
<accession>A0ABM0JBK1</accession>
<feature type="transmembrane region" description="Helical" evidence="6">
    <location>
        <begin position="105"/>
        <end position="125"/>
    </location>
</feature>
<comment type="subcellular location">
    <subcellularLocation>
        <location evidence="1">Membrane</location>
        <topology evidence="1">Multi-pass membrane protein</topology>
    </subcellularLocation>
</comment>
<dbReference type="InterPro" id="IPR006043">
    <property type="entry name" value="NCS2"/>
</dbReference>
<protein>
    <submittedName>
        <fullName evidence="8">Solute carrier family 23 member 2</fullName>
    </submittedName>
</protein>
<feature type="transmembrane region" description="Helical" evidence="6">
    <location>
        <begin position="286"/>
        <end position="308"/>
    </location>
</feature>
<dbReference type="RefSeq" id="XP_005089904.1">
    <property type="nucleotide sequence ID" value="XM_005089847.3"/>
</dbReference>
<dbReference type="Pfam" id="PF00860">
    <property type="entry name" value="Xan_ur_permease"/>
    <property type="match status" value="2"/>
</dbReference>
<feature type="transmembrane region" description="Helical" evidence="6">
    <location>
        <begin position="444"/>
        <end position="461"/>
    </location>
</feature>
<evidence type="ECO:0000256" key="2">
    <source>
        <dbReference type="ARBA" id="ARBA00008821"/>
    </source>
</evidence>
<evidence type="ECO:0000313" key="7">
    <source>
        <dbReference type="Proteomes" id="UP000694888"/>
    </source>
</evidence>
<keyword evidence="7" id="KW-1185">Reference proteome</keyword>
<evidence type="ECO:0000256" key="4">
    <source>
        <dbReference type="ARBA" id="ARBA00022989"/>
    </source>
</evidence>
<gene>
    <name evidence="8" type="primary">LOC101861332</name>
</gene>
<evidence type="ECO:0000256" key="6">
    <source>
        <dbReference type="SAM" id="Phobius"/>
    </source>
</evidence>
<evidence type="ECO:0000256" key="1">
    <source>
        <dbReference type="ARBA" id="ARBA00004141"/>
    </source>
</evidence>
<keyword evidence="3 6" id="KW-0812">Transmembrane</keyword>
<dbReference type="Proteomes" id="UP000694888">
    <property type="component" value="Unplaced"/>
</dbReference>
<feature type="transmembrane region" description="Helical" evidence="6">
    <location>
        <begin position="413"/>
        <end position="432"/>
    </location>
</feature>
<feature type="transmembrane region" description="Helical" evidence="6">
    <location>
        <begin position="224"/>
        <end position="241"/>
    </location>
</feature>
<feature type="transmembrane region" description="Helical" evidence="6">
    <location>
        <begin position="385"/>
        <end position="407"/>
    </location>
</feature>
<name>A0ABM0JBK1_APLCA</name>
<keyword evidence="4 6" id="KW-1133">Transmembrane helix</keyword>
<evidence type="ECO:0000313" key="8">
    <source>
        <dbReference type="RefSeq" id="XP_005089904.1"/>
    </source>
</evidence>
<organism evidence="7 8">
    <name type="scientific">Aplysia californica</name>
    <name type="common">California sea hare</name>
    <dbReference type="NCBI Taxonomy" id="6500"/>
    <lineage>
        <taxon>Eukaryota</taxon>
        <taxon>Metazoa</taxon>
        <taxon>Spiralia</taxon>
        <taxon>Lophotrochozoa</taxon>
        <taxon>Mollusca</taxon>
        <taxon>Gastropoda</taxon>
        <taxon>Heterobranchia</taxon>
        <taxon>Euthyneura</taxon>
        <taxon>Tectipleura</taxon>
        <taxon>Aplysiida</taxon>
        <taxon>Aplysioidea</taxon>
        <taxon>Aplysiidae</taxon>
        <taxon>Aplysia</taxon>
    </lineage>
</organism>
<proteinExistence type="inferred from homology"/>
<dbReference type="PANTHER" id="PTHR11119">
    <property type="entry name" value="XANTHINE-URACIL / VITAMIN C PERMEASE FAMILY MEMBER"/>
    <property type="match status" value="1"/>
</dbReference>
<keyword evidence="5 6" id="KW-0472">Membrane</keyword>
<feature type="transmembrane region" description="Helical" evidence="6">
    <location>
        <begin position="197"/>
        <end position="217"/>
    </location>
</feature>
<comment type="similarity">
    <text evidence="2">Belongs to the nucleobase:cation symporter-2 (NCS2) (TC 2.A.40) family.</text>
</comment>
<evidence type="ECO:0000256" key="5">
    <source>
        <dbReference type="ARBA" id="ARBA00023136"/>
    </source>
</evidence>
<sequence length="563" mass="62192">MARSREISVVKTTGKNNFVENDNTDETNHFCPLREEICEETEPVVVYEDTDHDKSLVYNVSDNPPFHLLIVFAMQQCLLCIASPLSKAVIVSEIVCATQEESIKAHLLSATMLMTGLATFLMPTIGVRLPIFQGPASSYIIPLLSLQGLDEWKCPDVVAGIDPITNETVSYALIGNGTVVPTKELIFSKIQELSGSLVLAGFLHFLIGLTGFVGIIVRYVGPVTIVPTIVLMGLQMVSVVLKFSETCWLVAFITALASLILSVYMSNKKTPIPFWTRSRGLHIFWYPLHQVFAILISMLLGWALSALLTETGWLSDDPKSKNFFARTDTRVHVIEESNWFVLPYPGNFGPLSFNLGGFIAFFVATVLSILDSIGSKINQVVSRRVFQCAGIIFILFAVLGKVGAVFITIPYSVLGGITFIVTGLFIGVILSFLQTVNLNSERNILIMGMSVLLGLMLPSWMKKNPHAINIGNANGNSAIKMLLSNPSFIGGFFACVLDNTVHGTLHERGLLEQLKEVEASSDKEAPVIKYAEGTRFYRLPFLPNWIRKSRCLRVFPIFDTRIL</sequence>
<dbReference type="GeneID" id="101861332"/>
<reference evidence="8" key="1">
    <citation type="submission" date="2025-08" db="UniProtKB">
        <authorList>
            <consortium name="RefSeq"/>
        </authorList>
    </citation>
    <scope>IDENTIFICATION</scope>
</reference>